<reference evidence="11" key="1">
    <citation type="journal article" date="2023" name="Insect Mol. Biol.">
        <title>Genome sequencing provides insights into the evolution of gene families encoding plant cell wall-degrading enzymes in longhorned beetles.</title>
        <authorList>
            <person name="Shin N.R."/>
            <person name="Okamura Y."/>
            <person name="Kirsch R."/>
            <person name="Pauchet Y."/>
        </authorList>
    </citation>
    <scope>NUCLEOTIDE SEQUENCE</scope>
    <source>
        <strain evidence="11">RBIC_L_NR</strain>
    </source>
</reference>
<organism evidence="11 12">
    <name type="scientific">Rhamnusium bicolor</name>
    <dbReference type="NCBI Taxonomy" id="1586634"/>
    <lineage>
        <taxon>Eukaryota</taxon>
        <taxon>Metazoa</taxon>
        <taxon>Ecdysozoa</taxon>
        <taxon>Arthropoda</taxon>
        <taxon>Hexapoda</taxon>
        <taxon>Insecta</taxon>
        <taxon>Pterygota</taxon>
        <taxon>Neoptera</taxon>
        <taxon>Endopterygota</taxon>
        <taxon>Coleoptera</taxon>
        <taxon>Polyphaga</taxon>
        <taxon>Cucujiformia</taxon>
        <taxon>Chrysomeloidea</taxon>
        <taxon>Cerambycidae</taxon>
        <taxon>Lepturinae</taxon>
        <taxon>Rhagiini</taxon>
        <taxon>Rhamnusium</taxon>
    </lineage>
</organism>
<evidence type="ECO:0000313" key="12">
    <source>
        <dbReference type="Proteomes" id="UP001162156"/>
    </source>
</evidence>
<comment type="similarity">
    <text evidence="2 8">Belongs to the serpin family.</text>
</comment>
<dbReference type="Proteomes" id="UP001162156">
    <property type="component" value="Unassembled WGS sequence"/>
</dbReference>
<dbReference type="Gene3D" id="2.30.39.10">
    <property type="entry name" value="Alpha-1-antitrypsin, domain 1"/>
    <property type="match status" value="1"/>
</dbReference>
<accession>A0AAV8ZTK2</accession>
<keyword evidence="12" id="KW-1185">Reference proteome</keyword>
<gene>
    <name evidence="11" type="ORF">NQ314_000868</name>
</gene>
<feature type="transmembrane region" description="Helical" evidence="9">
    <location>
        <begin position="265"/>
        <end position="293"/>
    </location>
</feature>
<dbReference type="FunFam" id="2.30.39.10:FF:000030">
    <property type="entry name" value="Serpin 2"/>
    <property type="match status" value="1"/>
</dbReference>
<keyword evidence="4" id="KW-0646">Protease inhibitor</keyword>
<evidence type="ECO:0000256" key="6">
    <source>
        <dbReference type="ARBA" id="ARBA00022900"/>
    </source>
</evidence>
<dbReference type="PANTHER" id="PTHR11461:SF211">
    <property type="entry name" value="GH10112P-RELATED"/>
    <property type="match status" value="1"/>
</dbReference>
<evidence type="ECO:0000256" key="9">
    <source>
        <dbReference type="SAM" id="Phobius"/>
    </source>
</evidence>
<dbReference type="Gene3D" id="3.30.497.10">
    <property type="entry name" value="Antithrombin, subunit I, domain 2"/>
    <property type="match status" value="1"/>
</dbReference>
<evidence type="ECO:0000256" key="2">
    <source>
        <dbReference type="ARBA" id="ARBA00009500"/>
    </source>
</evidence>
<evidence type="ECO:0000256" key="1">
    <source>
        <dbReference type="ARBA" id="ARBA00004613"/>
    </source>
</evidence>
<dbReference type="EMBL" id="JANEYF010000250">
    <property type="protein sequence ID" value="KAJ8971136.1"/>
    <property type="molecule type" value="Genomic_DNA"/>
</dbReference>
<evidence type="ECO:0000256" key="3">
    <source>
        <dbReference type="ARBA" id="ARBA00022525"/>
    </source>
</evidence>
<dbReference type="CDD" id="cd19601">
    <property type="entry name" value="serpin42Da-like"/>
    <property type="match status" value="1"/>
</dbReference>
<dbReference type="Pfam" id="PF00079">
    <property type="entry name" value="Serpin"/>
    <property type="match status" value="1"/>
</dbReference>
<keyword evidence="5" id="KW-0732">Signal</keyword>
<dbReference type="InterPro" id="IPR036186">
    <property type="entry name" value="Serpin_sf"/>
</dbReference>
<keyword evidence="3" id="KW-0964">Secreted</keyword>
<keyword evidence="7" id="KW-0325">Glycoprotein</keyword>
<dbReference type="PANTHER" id="PTHR11461">
    <property type="entry name" value="SERINE PROTEASE INHIBITOR, SERPIN"/>
    <property type="match status" value="1"/>
</dbReference>
<evidence type="ECO:0000256" key="7">
    <source>
        <dbReference type="ARBA" id="ARBA00023180"/>
    </source>
</evidence>
<sequence>MSWKRLNSVKDVTLLIANKVFLKDSYKLQEVFETVATQHFLSEVQLLNFSQSVASAKSINTWVEGKTNNKIKDLIDSADLNDETRLVLVNAIYFKGKWAEPFNVQNTVTEKFYLNDNDTVDVQMMKIKKKFYFKNDENLDAKVLELPYANKEISLIIILPNKRNGIAELEEKLAGTDLTKITENMFRPDVQVSPPKFKIEQTIDLKDSLTEIGLGDMFSRSANLSGLIDSSEPLYVSKVVQKAFIEVNEEGAEAAAATGKYLLEFLLFGFAFFLFALVWVLFLVCYVFFTSLFRMNHTFIRRYYKKYTYMLTLPRILL</sequence>
<dbReference type="InterPro" id="IPR042178">
    <property type="entry name" value="Serpin_sf_1"/>
</dbReference>
<evidence type="ECO:0000313" key="11">
    <source>
        <dbReference type="EMBL" id="KAJ8971136.1"/>
    </source>
</evidence>
<keyword evidence="9" id="KW-0472">Membrane</keyword>
<dbReference type="GO" id="GO:0005615">
    <property type="term" value="C:extracellular space"/>
    <property type="evidence" value="ECO:0007669"/>
    <property type="project" value="InterPro"/>
</dbReference>
<comment type="subcellular location">
    <subcellularLocation>
        <location evidence="1">Secreted</location>
    </subcellularLocation>
</comment>
<evidence type="ECO:0000259" key="10">
    <source>
        <dbReference type="SMART" id="SM00093"/>
    </source>
</evidence>
<evidence type="ECO:0000256" key="8">
    <source>
        <dbReference type="RuleBase" id="RU000411"/>
    </source>
</evidence>
<evidence type="ECO:0000256" key="4">
    <source>
        <dbReference type="ARBA" id="ARBA00022690"/>
    </source>
</evidence>
<proteinExistence type="inferred from homology"/>
<keyword evidence="6" id="KW-0722">Serine protease inhibitor</keyword>
<comment type="caution">
    <text evidence="11">The sequence shown here is derived from an EMBL/GenBank/DDBJ whole genome shotgun (WGS) entry which is preliminary data.</text>
</comment>
<protein>
    <recommendedName>
        <fullName evidence="10">Serpin domain-containing protein</fullName>
    </recommendedName>
</protein>
<feature type="domain" description="Serpin" evidence="10">
    <location>
        <begin position="2"/>
        <end position="287"/>
    </location>
</feature>
<dbReference type="InterPro" id="IPR000215">
    <property type="entry name" value="Serpin_fam"/>
</dbReference>
<dbReference type="SMART" id="SM00093">
    <property type="entry name" value="SERPIN"/>
    <property type="match status" value="1"/>
</dbReference>
<dbReference type="SUPFAM" id="SSF56574">
    <property type="entry name" value="Serpins"/>
    <property type="match status" value="1"/>
</dbReference>
<keyword evidence="9" id="KW-0812">Transmembrane</keyword>
<dbReference type="InterPro" id="IPR042185">
    <property type="entry name" value="Serpin_sf_2"/>
</dbReference>
<dbReference type="AlphaFoldDB" id="A0AAV8ZTK2"/>
<name>A0AAV8ZTK2_9CUCU</name>
<keyword evidence="9" id="KW-1133">Transmembrane helix</keyword>
<evidence type="ECO:0000256" key="5">
    <source>
        <dbReference type="ARBA" id="ARBA00022729"/>
    </source>
</evidence>
<dbReference type="GO" id="GO:0004867">
    <property type="term" value="F:serine-type endopeptidase inhibitor activity"/>
    <property type="evidence" value="ECO:0007669"/>
    <property type="project" value="UniProtKB-KW"/>
</dbReference>
<dbReference type="InterPro" id="IPR023796">
    <property type="entry name" value="Serpin_dom"/>
</dbReference>